<dbReference type="InterPro" id="IPR027291">
    <property type="entry name" value="Glyco_hydro_38_N_sf"/>
</dbReference>
<dbReference type="InterPro" id="IPR011330">
    <property type="entry name" value="Glyco_hydro/deAcase_b/a-brl"/>
</dbReference>
<proteinExistence type="predicted"/>
<dbReference type="SUPFAM" id="SSF88713">
    <property type="entry name" value="Glycoside hydrolase/deacetylase"/>
    <property type="match status" value="1"/>
</dbReference>
<dbReference type="PANTHER" id="PTHR11607">
    <property type="entry name" value="ALPHA-MANNOSIDASE"/>
    <property type="match status" value="1"/>
</dbReference>
<dbReference type="InterPro" id="IPR000602">
    <property type="entry name" value="Glyco_hydro_38_N"/>
</dbReference>
<dbReference type="PANTHER" id="PTHR11607:SF3">
    <property type="entry name" value="LYSOSOMAL ALPHA-MANNOSIDASE"/>
    <property type="match status" value="1"/>
</dbReference>
<evidence type="ECO:0000313" key="2">
    <source>
        <dbReference type="Proteomes" id="UP000887577"/>
    </source>
</evidence>
<sequence length="261" mass="30195">MLLECKCLTVDQNNCPIFPKTGSYNDDVINVHLICHSHDDLGWIINVDEYFSRLRPELIPASVEHIYNTVLIELERDPQKKFSFAETGFLTRWIESHDKKDYKRFQKLVANGQIELIGGGWVQPDEAASHYIEIIDQYTLGLRKLNESYGECGRPKVAWQIDPFGHSREHANIAVGIGYEALFFARMHYLEHEQRLKNKSLEFVWSTSDDFKENQILTGQFYRGDYGPPPGYCFDIMCADEPIVDAPQLQGYNIDHKSIEM</sequence>
<dbReference type="WBParaSite" id="PSU_v2.g6399.t1">
    <property type="protein sequence ID" value="PSU_v2.g6399.t1"/>
    <property type="gene ID" value="PSU_v2.g6399"/>
</dbReference>
<dbReference type="Proteomes" id="UP000887577">
    <property type="component" value="Unplaced"/>
</dbReference>
<dbReference type="AlphaFoldDB" id="A0A914Z2W3"/>
<name>A0A914Z2W3_9BILA</name>
<dbReference type="Pfam" id="PF01074">
    <property type="entry name" value="Glyco_hydro_38N"/>
    <property type="match status" value="1"/>
</dbReference>
<organism evidence="2 3">
    <name type="scientific">Panagrolaimus superbus</name>
    <dbReference type="NCBI Taxonomy" id="310955"/>
    <lineage>
        <taxon>Eukaryota</taxon>
        <taxon>Metazoa</taxon>
        <taxon>Ecdysozoa</taxon>
        <taxon>Nematoda</taxon>
        <taxon>Chromadorea</taxon>
        <taxon>Rhabditida</taxon>
        <taxon>Tylenchina</taxon>
        <taxon>Panagrolaimomorpha</taxon>
        <taxon>Panagrolaimoidea</taxon>
        <taxon>Panagrolaimidae</taxon>
        <taxon>Panagrolaimus</taxon>
    </lineage>
</organism>
<dbReference type="GO" id="GO:0006013">
    <property type="term" value="P:mannose metabolic process"/>
    <property type="evidence" value="ECO:0007669"/>
    <property type="project" value="InterPro"/>
</dbReference>
<dbReference type="GO" id="GO:0005764">
    <property type="term" value="C:lysosome"/>
    <property type="evidence" value="ECO:0007669"/>
    <property type="project" value="TreeGrafter"/>
</dbReference>
<keyword evidence="2" id="KW-1185">Reference proteome</keyword>
<dbReference type="GO" id="GO:0004559">
    <property type="term" value="F:alpha-mannosidase activity"/>
    <property type="evidence" value="ECO:0007669"/>
    <property type="project" value="InterPro"/>
</dbReference>
<feature type="domain" description="Glycoside hydrolase family 38 N-terminal" evidence="1">
    <location>
        <begin position="30"/>
        <end position="236"/>
    </location>
</feature>
<reference evidence="3" key="1">
    <citation type="submission" date="2022-11" db="UniProtKB">
        <authorList>
            <consortium name="WormBaseParasite"/>
        </authorList>
    </citation>
    <scope>IDENTIFICATION</scope>
</reference>
<dbReference type="Gene3D" id="3.20.110.10">
    <property type="entry name" value="Glycoside hydrolase 38, N terminal domain"/>
    <property type="match status" value="1"/>
</dbReference>
<evidence type="ECO:0000259" key="1">
    <source>
        <dbReference type="Pfam" id="PF01074"/>
    </source>
</evidence>
<accession>A0A914Z2W3</accession>
<evidence type="ECO:0000313" key="3">
    <source>
        <dbReference type="WBParaSite" id="PSU_v2.g6399.t1"/>
    </source>
</evidence>
<protein>
    <submittedName>
        <fullName evidence="3">Glycoside hydrolase family 38 N-terminal domain-containing protein</fullName>
    </submittedName>
</protein>
<dbReference type="InterPro" id="IPR050843">
    <property type="entry name" value="Glycosyl_Hydrlase_38"/>
</dbReference>